<evidence type="ECO:0000313" key="2">
    <source>
        <dbReference type="EMBL" id="TJW12125.1"/>
    </source>
</evidence>
<dbReference type="Pfam" id="PF02518">
    <property type="entry name" value="HATPase_c"/>
    <property type="match status" value="1"/>
</dbReference>
<gene>
    <name evidence="2" type="ORF">E5982_00495</name>
</gene>
<dbReference type="Proteomes" id="UP000309454">
    <property type="component" value="Unassembled WGS sequence"/>
</dbReference>
<dbReference type="Gene3D" id="3.30.565.10">
    <property type="entry name" value="Histidine kinase-like ATPase, C-terminal domain"/>
    <property type="match status" value="1"/>
</dbReference>
<dbReference type="SUPFAM" id="SSF55874">
    <property type="entry name" value="ATPase domain of HSP90 chaperone/DNA topoisomerase II/histidine kinase"/>
    <property type="match status" value="1"/>
</dbReference>
<dbReference type="GO" id="GO:0005524">
    <property type="term" value="F:ATP binding"/>
    <property type="evidence" value="ECO:0007669"/>
    <property type="project" value="UniProtKB-KW"/>
</dbReference>
<keyword evidence="2" id="KW-0547">Nucleotide-binding</keyword>
<dbReference type="AlphaFoldDB" id="A0A3N0AC93"/>
<reference evidence="2 3" key="1">
    <citation type="submission" date="2019-04" db="EMBL/GenBank/DDBJ databases">
        <title>Microbes associate with the intestines of laboratory mice.</title>
        <authorList>
            <person name="Navarre W."/>
            <person name="Wong E."/>
            <person name="Huang K.C."/>
            <person name="Tropini C."/>
            <person name="Ng K."/>
            <person name="Yu B."/>
        </authorList>
    </citation>
    <scope>NUCLEOTIDE SEQUENCE [LARGE SCALE GENOMIC DNA]</scope>
    <source>
        <strain evidence="2 3">NM48_B13</strain>
    </source>
</reference>
<evidence type="ECO:0000313" key="3">
    <source>
        <dbReference type="Proteomes" id="UP000309454"/>
    </source>
</evidence>
<feature type="domain" description="Histidine kinase/HSP90-like ATPase" evidence="1">
    <location>
        <begin position="50"/>
        <end position="150"/>
    </location>
</feature>
<proteinExistence type="predicted"/>
<sequence length="359" mass="39694">MAQGNLENFIADVMGDGHLRVEQDFGGGFVRLKTSEAERRQAVQDIRSSEDILIEVLRNSRDAGATRIFVATGKEGPRRCLQVIDDGAGIPAAMHQRVFEPRVTSKLESAHLDKWGMHGRGMALYSIAVNSQLAEITVSQPQMGTSLRVVTDTAVLGEKVDQSAFPMFEKQESGAYSMRGPKNLLRTAAEFALEHRGQVEVYLGSPAEVCATLYAYGLAAASPSERAFGRPEERPYVERLGFCADSGDFARVASQIGLEVSERTARRVMDGEVPPLPSLLTRLQSESFASKEKRPVSRAFRRDARRLKLESEDLAMLAQKAREAYRELAPRYFLNEEVEPSVAYGPQAITITIPIEKML</sequence>
<accession>A0A3N0AC93</accession>
<comment type="caution">
    <text evidence="2">The sequence shown here is derived from an EMBL/GenBank/DDBJ whole genome shotgun (WGS) entry which is preliminary data.</text>
</comment>
<dbReference type="EMBL" id="SSTM01000001">
    <property type="protein sequence ID" value="TJW12125.1"/>
    <property type="molecule type" value="Genomic_DNA"/>
</dbReference>
<dbReference type="InterPro" id="IPR003594">
    <property type="entry name" value="HATPase_dom"/>
</dbReference>
<protein>
    <submittedName>
        <fullName evidence="2">ATP-binding protein</fullName>
    </submittedName>
</protein>
<name>A0A3N0AC93_9ACTN</name>
<organism evidence="2 3">
    <name type="scientific">Parvibacter caecicola</name>
    <dbReference type="NCBI Taxonomy" id="747645"/>
    <lineage>
        <taxon>Bacteria</taxon>
        <taxon>Bacillati</taxon>
        <taxon>Actinomycetota</taxon>
        <taxon>Coriobacteriia</taxon>
        <taxon>Coriobacteriales</taxon>
        <taxon>Coriobacteriaceae</taxon>
        <taxon>Parvibacter</taxon>
    </lineage>
</organism>
<dbReference type="OrthoDB" id="5242013at2"/>
<keyword evidence="2" id="KW-0067">ATP-binding</keyword>
<keyword evidence="3" id="KW-1185">Reference proteome</keyword>
<dbReference type="RefSeq" id="WP_123184505.1">
    <property type="nucleotide sequence ID" value="NZ_JACHYA010000001.1"/>
</dbReference>
<evidence type="ECO:0000259" key="1">
    <source>
        <dbReference type="Pfam" id="PF02518"/>
    </source>
</evidence>
<dbReference type="InterPro" id="IPR036890">
    <property type="entry name" value="HATPase_C_sf"/>
</dbReference>